<evidence type="ECO:0000256" key="1">
    <source>
        <dbReference type="SAM" id="Phobius"/>
    </source>
</evidence>
<evidence type="ECO:0000313" key="3">
    <source>
        <dbReference type="Proteomes" id="UP000250744"/>
    </source>
</evidence>
<sequence length="185" mass="21536">MEKNFKNAFWGLIIICYYPFFIQIAYITKNDLIVSHFIFIILSFLAVKYIAASYKMNQNHYEFQKHKNLNPLNRALSWCVVIPVMALILAFPAYNSIPNLLHQITKETGEIVVTVKSKEHNTKGGYKNSKRCYGYTLIINEFVPPFNQFCVYKPTYDSIMPGDSLRLVGKVSRFGFSYQELYLDN</sequence>
<name>A0A364NM96_9GAMM</name>
<keyword evidence="1" id="KW-0812">Transmembrane</keyword>
<feature type="transmembrane region" description="Helical" evidence="1">
    <location>
        <begin position="33"/>
        <end position="54"/>
    </location>
</feature>
<dbReference type="AlphaFoldDB" id="A0A364NM96"/>
<keyword evidence="3" id="KW-1185">Reference proteome</keyword>
<comment type="caution">
    <text evidence="2">The sequence shown here is derived from an EMBL/GenBank/DDBJ whole genome shotgun (WGS) entry which is preliminary data.</text>
</comment>
<reference evidence="2 3" key="1">
    <citation type="submission" date="2018-06" db="EMBL/GenBank/DDBJ databases">
        <title>Nitrincola tibetense sp. nov., isolated from Lake XuguoCo on Tibetan Plateau.</title>
        <authorList>
            <person name="Xing P."/>
        </authorList>
    </citation>
    <scope>NUCLEOTIDE SEQUENCE [LARGE SCALE GENOMIC DNA]</scope>
    <source>
        <strain evidence="3">xg18</strain>
    </source>
</reference>
<keyword evidence="1" id="KW-0472">Membrane</keyword>
<dbReference type="RefSeq" id="WP_112159232.1">
    <property type="nucleotide sequence ID" value="NZ_QKRX01000006.1"/>
</dbReference>
<evidence type="ECO:0008006" key="4">
    <source>
        <dbReference type="Google" id="ProtNLM"/>
    </source>
</evidence>
<feature type="transmembrane region" description="Helical" evidence="1">
    <location>
        <begin position="7"/>
        <end position="27"/>
    </location>
</feature>
<evidence type="ECO:0000313" key="2">
    <source>
        <dbReference type="EMBL" id="RAU18154.1"/>
    </source>
</evidence>
<gene>
    <name evidence="2" type="ORF">DN062_10275</name>
</gene>
<dbReference type="Proteomes" id="UP000250744">
    <property type="component" value="Unassembled WGS sequence"/>
</dbReference>
<protein>
    <recommendedName>
        <fullName evidence="4">DUF4131 domain-containing protein</fullName>
    </recommendedName>
</protein>
<organism evidence="2 3">
    <name type="scientific">Nitrincola tibetensis</name>
    <dbReference type="NCBI Taxonomy" id="2219697"/>
    <lineage>
        <taxon>Bacteria</taxon>
        <taxon>Pseudomonadati</taxon>
        <taxon>Pseudomonadota</taxon>
        <taxon>Gammaproteobacteria</taxon>
        <taxon>Oceanospirillales</taxon>
        <taxon>Oceanospirillaceae</taxon>
        <taxon>Nitrincola</taxon>
    </lineage>
</organism>
<dbReference type="EMBL" id="QKRX01000006">
    <property type="protein sequence ID" value="RAU18154.1"/>
    <property type="molecule type" value="Genomic_DNA"/>
</dbReference>
<feature type="transmembrane region" description="Helical" evidence="1">
    <location>
        <begin position="75"/>
        <end position="94"/>
    </location>
</feature>
<proteinExistence type="predicted"/>
<keyword evidence="1" id="KW-1133">Transmembrane helix</keyword>
<accession>A0A364NM96</accession>